<comment type="pathway">
    <text evidence="2 12">Cofactor biosynthesis; NAD(+) biosynthesis; iminoaspartate from L-aspartate (oxidase route): step 1/1.</text>
</comment>
<dbReference type="EMBL" id="JANQAO010000003">
    <property type="protein sequence ID" value="MDM5147778.1"/>
    <property type="molecule type" value="Genomic_DNA"/>
</dbReference>
<protein>
    <recommendedName>
        <fullName evidence="5 11">L-aspartate oxidase</fullName>
        <ecNumber evidence="4 11">1.4.3.16</ecNumber>
    </recommendedName>
</protein>
<keyword evidence="6 12" id="KW-0285">Flavoprotein</keyword>
<name>A0ABT7QM30_9GAMM</name>
<reference evidence="15" key="2">
    <citation type="journal article" date="2023" name="Microbiome">
        <title>Synthase-selected sorting approach identifies a beta-lactone synthase in a nudibranch symbiotic bacterium.</title>
        <authorList>
            <person name="Dzunkova M."/>
            <person name="La Clair J.J."/>
            <person name="Tyml T."/>
            <person name="Doud D."/>
            <person name="Schulz F."/>
            <person name="Piquer-Esteban S."/>
            <person name="Porcel Sanchis D."/>
            <person name="Osborn A."/>
            <person name="Robinson D."/>
            <person name="Louie K.B."/>
            <person name="Bowen B.P."/>
            <person name="Bowers R.M."/>
            <person name="Lee J."/>
            <person name="Arnau V."/>
            <person name="Diaz-Villanueva W."/>
            <person name="Stepanauskas R."/>
            <person name="Gosliner T."/>
            <person name="Date S.V."/>
            <person name="Northen T.R."/>
            <person name="Cheng J.F."/>
            <person name="Burkart M.D."/>
            <person name="Woyke T."/>
        </authorList>
    </citation>
    <scope>NUCLEOTIDE SEQUENCE</scope>
    <source>
        <strain evidence="15">Df01</strain>
    </source>
</reference>
<sequence>MYFDVIVIGGGAAGLTTALSLDKRLRIGVMTKRTLSDCASTWAQGGIAAVLTEEDSFSAHAADTLQAGGGLCDETAVSSIVADAPAAINWLETQGVKFNRDRAGVLALGREGGHHARRIAHVDDTTGQAVIAALQAQVLKRDNITLLEHTIAVNAQVIGERCNGVYALHLLSGKVKTIGAGATVLATGGAGKVYLYATTPQDTTGDGVAIAFRAGCRVRNMEFVQFHPTCLYHPLSSSFLITEAMRGEGALLVNERGERFMLAHHPDAELAPRDIVARTIDFEMKSSGTDCVYLDLSTWPADFWQRRFPTIMRNCKALGLEAASNTKALRIPVVPAAHYCCGGVHTDLLGRTDIAGLWAVGETACTGLHGANRLASNSLLECVVTARRAAAVVADELPVTTVALSPWDERRISAPRERVMVAHNWEELRRTMWDYVGIVRNDERLSRARRRIEWIREEIEDYYRRYVVSRDFLELRNLAQCAELIIEGALSRRESRGLHYNADCPHEAEQATDTLLLQQDFVRRRQAVNDFCPFSGRFIVANALTDYVGHVVGFCNPSCRDDFARAIVVDFSGVSEKILTAKEFFDERIAARR</sequence>
<dbReference type="SUPFAM" id="SSF56425">
    <property type="entry name" value="Succinate dehydrogenase/fumarate reductase flavoprotein, catalytic domain"/>
    <property type="match status" value="1"/>
</dbReference>
<comment type="catalytic activity">
    <reaction evidence="10">
        <text>L-aspartate + O2 = iminosuccinate + H2O2</text>
        <dbReference type="Rhea" id="RHEA:25876"/>
        <dbReference type="ChEBI" id="CHEBI:15379"/>
        <dbReference type="ChEBI" id="CHEBI:16240"/>
        <dbReference type="ChEBI" id="CHEBI:29991"/>
        <dbReference type="ChEBI" id="CHEBI:77875"/>
        <dbReference type="EC" id="1.4.3.16"/>
    </reaction>
    <physiologicalReaction direction="left-to-right" evidence="10">
        <dbReference type="Rhea" id="RHEA:25877"/>
    </physiologicalReaction>
</comment>
<evidence type="ECO:0000256" key="5">
    <source>
        <dbReference type="ARBA" id="ARBA00021901"/>
    </source>
</evidence>
<evidence type="ECO:0000256" key="4">
    <source>
        <dbReference type="ARBA" id="ARBA00012173"/>
    </source>
</evidence>
<dbReference type="PANTHER" id="PTHR42716">
    <property type="entry name" value="L-ASPARTATE OXIDASE"/>
    <property type="match status" value="1"/>
</dbReference>
<comment type="similarity">
    <text evidence="3 12">Belongs to the FAD-dependent oxidoreductase 2 family. NadB subfamily.</text>
</comment>
<organism evidence="15 16">
    <name type="scientific">Candidatus Doriopsillibacter californiensis</name>
    <dbReference type="NCBI Taxonomy" id="2970740"/>
    <lineage>
        <taxon>Bacteria</taxon>
        <taxon>Pseudomonadati</taxon>
        <taxon>Pseudomonadota</taxon>
        <taxon>Gammaproteobacteria</taxon>
        <taxon>Candidatus Tethybacterales</taxon>
        <taxon>Candidatus Persebacteraceae</taxon>
        <taxon>Candidatus Doriopsillibacter</taxon>
    </lineage>
</organism>
<dbReference type="InterPro" id="IPR037099">
    <property type="entry name" value="Fum_R/Succ_DH_flav-like_C_sf"/>
</dbReference>
<evidence type="ECO:0000256" key="12">
    <source>
        <dbReference type="RuleBase" id="RU362049"/>
    </source>
</evidence>
<dbReference type="InterPro" id="IPR027477">
    <property type="entry name" value="Succ_DH/fumarate_Rdtase_cat_sf"/>
</dbReference>
<evidence type="ECO:0000256" key="11">
    <source>
        <dbReference type="NCBIfam" id="TIGR00551"/>
    </source>
</evidence>
<dbReference type="InterPro" id="IPR036188">
    <property type="entry name" value="FAD/NAD-bd_sf"/>
</dbReference>
<evidence type="ECO:0000256" key="3">
    <source>
        <dbReference type="ARBA" id="ARBA00008562"/>
    </source>
</evidence>
<keyword evidence="9 12" id="KW-0560">Oxidoreductase</keyword>
<dbReference type="NCBIfam" id="NF006567">
    <property type="entry name" value="PRK09077.1"/>
    <property type="match status" value="1"/>
</dbReference>
<evidence type="ECO:0000256" key="2">
    <source>
        <dbReference type="ARBA" id="ARBA00004950"/>
    </source>
</evidence>
<evidence type="ECO:0000313" key="15">
    <source>
        <dbReference type="EMBL" id="MDM5147778.1"/>
    </source>
</evidence>
<evidence type="ECO:0000313" key="16">
    <source>
        <dbReference type="Proteomes" id="UP001168167"/>
    </source>
</evidence>
<dbReference type="Gene3D" id="1.20.58.100">
    <property type="entry name" value="Fumarate reductase/succinate dehydrogenase flavoprotein-like, C-terminal domain"/>
    <property type="match status" value="1"/>
</dbReference>
<reference evidence="15" key="1">
    <citation type="submission" date="2022-08" db="EMBL/GenBank/DDBJ databases">
        <authorList>
            <person name="Dzunkova M."/>
            <person name="La Clair J."/>
            <person name="Tyml T."/>
            <person name="Doud D."/>
            <person name="Schulz F."/>
            <person name="Piquer S."/>
            <person name="Porcel Sanchis D."/>
            <person name="Osborn A."/>
            <person name="Robinson D."/>
            <person name="Louie K.B."/>
            <person name="Bowen B.P."/>
            <person name="Bowers R."/>
            <person name="Lee J."/>
            <person name="Arnau Llombart V."/>
            <person name="Diaz Villanueva W."/>
            <person name="Gosliner T."/>
            <person name="Northen T."/>
            <person name="Cheng J.-F."/>
            <person name="Burkart M.D."/>
            <person name="Woyke T."/>
        </authorList>
    </citation>
    <scope>NUCLEOTIDE SEQUENCE</scope>
    <source>
        <strain evidence="15">Df01</strain>
    </source>
</reference>
<evidence type="ECO:0000259" key="14">
    <source>
        <dbReference type="Pfam" id="PF02910"/>
    </source>
</evidence>
<dbReference type="InterPro" id="IPR003953">
    <property type="entry name" value="FAD-dep_OxRdtase_2_FAD-bd"/>
</dbReference>
<feature type="domain" description="FAD-dependent oxidoreductase 2 FAD-binding" evidence="13">
    <location>
        <begin position="4"/>
        <end position="379"/>
    </location>
</feature>
<dbReference type="Proteomes" id="UP001168167">
    <property type="component" value="Unassembled WGS sequence"/>
</dbReference>
<dbReference type="PANTHER" id="PTHR42716:SF2">
    <property type="entry name" value="L-ASPARTATE OXIDASE, CHLOROPLASTIC"/>
    <property type="match status" value="1"/>
</dbReference>
<comment type="function">
    <text evidence="12">Catalyzes the oxidation of L-aspartate to iminoaspartate.</text>
</comment>
<proteinExistence type="inferred from homology"/>
<feature type="domain" description="Fumarate reductase/succinate dehydrogenase flavoprotein-like C-terminal" evidence="14">
    <location>
        <begin position="426"/>
        <end position="507"/>
    </location>
</feature>
<dbReference type="Pfam" id="PF00890">
    <property type="entry name" value="FAD_binding_2"/>
    <property type="match status" value="1"/>
</dbReference>
<evidence type="ECO:0000256" key="9">
    <source>
        <dbReference type="ARBA" id="ARBA00023002"/>
    </source>
</evidence>
<evidence type="ECO:0000256" key="1">
    <source>
        <dbReference type="ARBA" id="ARBA00001974"/>
    </source>
</evidence>
<evidence type="ECO:0000256" key="10">
    <source>
        <dbReference type="ARBA" id="ARBA00048305"/>
    </source>
</evidence>
<gene>
    <name evidence="15" type="primary">nadB</name>
    <name evidence="15" type="ORF">NQX30_05275</name>
</gene>
<dbReference type="GO" id="GO:0008734">
    <property type="term" value="F:L-aspartate oxidase activity"/>
    <property type="evidence" value="ECO:0007669"/>
    <property type="project" value="UniProtKB-EC"/>
</dbReference>
<evidence type="ECO:0000256" key="6">
    <source>
        <dbReference type="ARBA" id="ARBA00022630"/>
    </source>
</evidence>
<dbReference type="Gene3D" id="3.90.700.10">
    <property type="entry name" value="Succinate dehydrogenase/fumarate reductase flavoprotein, catalytic domain"/>
    <property type="match status" value="1"/>
</dbReference>
<evidence type="ECO:0000256" key="7">
    <source>
        <dbReference type="ARBA" id="ARBA00022642"/>
    </source>
</evidence>
<dbReference type="Pfam" id="PF02910">
    <property type="entry name" value="Succ_DH_flav_C"/>
    <property type="match status" value="1"/>
</dbReference>
<comment type="cofactor">
    <cofactor evidence="1 12">
        <name>FAD</name>
        <dbReference type="ChEBI" id="CHEBI:57692"/>
    </cofactor>
</comment>
<dbReference type="NCBIfam" id="TIGR00551">
    <property type="entry name" value="nadB"/>
    <property type="match status" value="1"/>
</dbReference>
<keyword evidence="8 12" id="KW-0274">FAD</keyword>
<dbReference type="SUPFAM" id="SSF51905">
    <property type="entry name" value="FAD/NAD(P)-binding domain"/>
    <property type="match status" value="1"/>
</dbReference>
<dbReference type="InterPro" id="IPR005288">
    <property type="entry name" value="NadB"/>
</dbReference>
<dbReference type="SUPFAM" id="SSF46977">
    <property type="entry name" value="Succinate dehydrogenase/fumarate reductase flavoprotein C-terminal domain"/>
    <property type="match status" value="1"/>
</dbReference>
<accession>A0ABT7QM30</accession>
<keyword evidence="7 12" id="KW-0662">Pyridine nucleotide biosynthesis</keyword>
<evidence type="ECO:0000256" key="8">
    <source>
        <dbReference type="ARBA" id="ARBA00022827"/>
    </source>
</evidence>
<dbReference type="InterPro" id="IPR015939">
    <property type="entry name" value="Fum_Rdtase/Succ_DH_flav-like_C"/>
</dbReference>
<keyword evidence="16" id="KW-1185">Reference proteome</keyword>
<comment type="caution">
    <text evidence="15">The sequence shown here is derived from an EMBL/GenBank/DDBJ whole genome shotgun (WGS) entry which is preliminary data.</text>
</comment>
<comment type="subcellular location">
    <subcellularLocation>
        <location evidence="12">Cytoplasm</location>
    </subcellularLocation>
</comment>
<evidence type="ECO:0000259" key="13">
    <source>
        <dbReference type="Pfam" id="PF00890"/>
    </source>
</evidence>
<dbReference type="PRINTS" id="PR00368">
    <property type="entry name" value="FADPNR"/>
</dbReference>
<dbReference type="Gene3D" id="3.50.50.60">
    <property type="entry name" value="FAD/NAD(P)-binding domain"/>
    <property type="match status" value="1"/>
</dbReference>
<dbReference type="PIRSF" id="PIRSF000171">
    <property type="entry name" value="SDHA_APRA_LASPO"/>
    <property type="match status" value="1"/>
</dbReference>
<dbReference type="EC" id="1.4.3.16" evidence="4 11"/>